<evidence type="ECO:0000256" key="1">
    <source>
        <dbReference type="SAM" id="Phobius"/>
    </source>
</evidence>
<keyword evidence="3" id="KW-1185">Reference proteome</keyword>
<evidence type="ECO:0000313" key="3">
    <source>
        <dbReference type="Proteomes" id="UP000002630"/>
    </source>
</evidence>
<dbReference type="OrthoDB" id="198642at2759"/>
<sequence length="121" mass="13989">MHIADDGVRGMNASRLGLLLLTLVNLPLIAAGVVILTLHWQDTDVCDVEHRRKWKWWALLSVVRMMLITPVVMVRWRVEGQREEDRNQAIDHLSSNMRNSLDIVGLVWFVIGHMWLLQNQG</sequence>
<name>D7FY42_ECTSI</name>
<keyword evidence="1" id="KW-0472">Membrane</keyword>
<feature type="transmembrane region" description="Helical" evidence="1">
    <location>
        <begin position="56"/>
        <end position="78"/>
    </location>
</feature>
<dbReference type="EMBL" id="FN649760">
    <property type="protein sequence ID" value="CBJ32455.1"/>
    <property type="molecule type" value="Genomic_DNA"/>
</dbReference>
<dbReference type="InParanoid" id="D7FY42"/>
<organism evidence="2 3">
    <name type="scientific">Ectocarpus siliculosus</name>
    <name type="common">Brown alga</name>
    <name type="synonym">Conferva siliculosa</name>
    <dbReference type="NCBI Taxonomy" id="2880"/>
    <lineage>
        <taxon>Eukaryota</taxon>
        <taxon>Sar</taxon>
        <taxon>Stramenopiles</taxon>
        <taxon>Ochrophyta</taxon>
        <taxon>PX clade</taxon>
        <taxon>Phaeophyceae</taxon>
        <taxon>Ectocarpales</taxon>
        <taxon>Ectocarpaceae</taxon>
        <taxon>Ectocarpus</taxon>
    </lineage>
</organism>
<feature type="transmembrane region" description="Helical" evidence="1">
    <location>
        <begin position="99"/>
        <end position="117"/>
    </location>
</feature>
<dbReference type="AlphaFoldDB" id="D7FY42"/>
<keyword evidence="1" id="KW-0812">Transmembrane</keyword>
<dbReference type="Proteomes" id="UP000002630">
    <property type="component" value="Unassembled WGS sequence"/>
</dbReference>
<reference evidence="2 3" key="1">
    <citation type="journal article" date="2010" name="Nature">
        <title>The Ectocarpus genome and the independent evolution of multicellularity in brown algae.</title>
        <authorList>
            <person name="Cock J.M."/>
            <person name="Sterck L."/>
            <person name="Rouze P."/>
            <person name="Scornet D."/>
            <person name="Allen A.E."/>
            <person name="Amoutzias G."/>
            <person name="Anthouard V."/>
            <person name="Artiguenave F."/>
            <person name="Aury J.M."/>
            <person name="Badger J.H."/>
            <person name="Beszteri B."/>
            <person name="Billiau K."/>
            <person name="Bonnet E."/>
            <person name="Bothwell J.H."/>
            <person name="Bowler C."/>
            <person name="Boyen C."/>
            <person name="Brownlee C."/>
            <person name="Carrano C.J."/>
            <person name="Charrier B."/>
            <person name="Cho G.Y."/>
            <person name="Coelho S.M."/>
            <person name="Collen J."/>
            <person name="Corre E."/>
            <person name="Da Silva C."/>
            <person name="Delage L."/>
            <person name="Delaroque N."/>
            <person name="Dittami S.M."/>
            <person name="Doulbeau S."/>
            <person name="Elias M."/>
            <person name="Farnham G."/>
            <person name="Gachon C.M."/>
            <person name="Gschloessl B."/>
            <person name="Heesch S."/>
            <person name="Jabbari K."/>
            <person name="Jubin C."/>
            <person name="Kawai H."/>
            <person name="Kimura K."/>
            <person name="Kloareg B."/>
            <person name="Kupper F.C."/>
            <person name="Lang D."/>
            <person name="Le Bail A."/>
            <person name="Leblanc C."/>
            <person name="Lerouge P."/>
            <person name="Lohr M."/>
            <person name="Lopez P.J."/>
            <person name="Martens C."/>
            <person name="Maumus F."/>
            <person name="Michel G."/>
            <person name="Miranda-Saavedra D."/>
            <person name="Morales J."/>
            <person name="Moreau H."/>
            <person name="Motomura T."/>
            <person name="Nagasato C."/>
            <person name="Napoli C.A."/>
            <person name="Nelson D.R."/>
            <person name="Nyvall-Collen P."/>
            <person name="Peters A.F."/>
            <person name="Pommier C."/>
            <person name="Potin P."/>
            <person name="Poulain J."/>
            <person name="Quesneville H."/>
            <person name="Read B."/>
            <person name="Rensing S.A."/>
            <person name="Ritter A."/>
            <person name="Rousvoal S."/>
            <person name="Samanta M."/>
            <person name="Samson G."/>
            <person name="Schroeder D.C."/>
            <person name="Segurens B."/>
            <person name="Strittmatter M."/>
            <person name="Tonon T."/>
            <person name="Tregear J.W."/>
            <person name="Valentin K."/>
            <person name="von Dassow P."/>
            <person name="Yamagishi T."/>
            <person name="Van de Peer Y."/>
            <person name="Wincker P."/>
        </authorList>
    </citation>
    <scope>NUCLEOTIDE SEQUENCE [LARGE SCALE GENOMIC DNA]</scope>
    <source>
        <strain evidence="3">Ec32 / CCAP1310/4</strain>
    </source>
</reference>
<keyword evidence="1" id="KW-1133">Transmembrane helix</keyword>
<gene>
    <name evidence="2" type="ORF">Esi_0339_0030</name>
</gene>
<proteinExistence type="predicted"/>
<protein>
    <submittedName>
        <fullName evidence="2">Uncharacterized protein</fullName>
    </submittedName>
</protein>
<accession>D7FY42</accession>
<evidence type="ECO:0000313" key="2">
    <source>
        <dbReference type="EMBL" id="CBJ32455.1"/>
    </source>
</evidence>
<feature type="transmembrane region" description="Helical" evidence="1">
    <location>
        <begin position="16"/>
        <end position="36"/>
    </location>
</feature>